<reference evidence="1 2" key="1">
    <citation type="journal article" date="2019" name="Emerg. Microbes Infect.">
        <title>Comprehensive subspecies identification of 175 nontuberculous mycobacteria species based on 7547 genomic profiles.</title>
        <authorList>
            <person name="Matsumoto Y."/>
            <person name="Kinjo T."/>
            <person name="Motooka D."/>
            <person name="Nabeya D."/>
            <person name="Jung N."/>
            <person name="Uechi K."/>
            <person name="Horii T."/>
            <person name="Iida T."/>
            <person name="Fujita J."/>
            <person name="Nakamura S."/>
        </authorList>
    </citation>
    <scope>NUCLEOTIDE SEQUENCE [LARGE SCALE GENOMIC DNA]</scope>
    <source>
        <strain evidence="1 2">JCM 6367</strain>
    </source>
</reference>
<organism evidence="1 2">
    <name type="scientific">Mycolicibacterium parafortuitum</name>
    <name type="common">Mycobacterium parafortuitum</name>
    <dbReference type="NCBI Taxonomy" id="39692"/>
    <lineage>
        <taxon>Bacteria</taxon>
        <taxon>Bacillati</taxon>
        <taxon>Actinomycetota</taxon>
        <taxon>Actinomycetes</taxon>
        <taxon>Mycobacteriales</taxon>
        <taxon>Mycobacteriaceae</taxon>
        <taxon>Mycolicibacterium</taxon>
    </lineage>
</organism>
<gene>
    <name evidence="1" type="ORF">MPRF_07190</name>
</gene>
<accession>A0A7I7TXE5</accession>
<name>A0A7I7TXE5_MYCPF</name>
<sequence length="54" mass="6598">MAIMSHPSQLISLVHWRTHHPRHKHIKSDWDVHGHPHHYLFIENALLSREMYRL</sequence>
<dbReference type="Proteomes" id="UP000466554">
    <property type="component" value="Chromosome"/>
</dbReference>
<evidence type="ECO:0000313" key="2">
    <source>
        <dbReference type="Proteomes" id="UP000466554"/>
    </source>
</evidence>
<evidence type="ECO:0000313" key="1">
    <source>
        <dbReference type="EMBL" id="BBY73820.1"/>
    </source>
</evidence>
<dbReference type="AlphaFoldDB" id="A0A7I7TXE5"/>
<proteinExistence type="predicted"/>
<protein>
    <submittedName>
        <fullName evidence="1">Uncharacterized protein</fullName>
    </submittedName>
</protein>
<dbReference type="EMBL" id="AP022598">
    <property type="protein sequence ID" value="BBY73820.1"/>
    <property type="molecule type" value="Genomic_DNA"/>
</dbReference>